<name>A0ABY4WJZ0_9BACL</name>
<dbReference type="Pfam" id="PF01381">
    <property type="entry name" value="HTH_3"/>
    <property type="match status" value="1"/>
</dbReference>
<accession>A0ABY4WJZ0</accession>
<dbReference type="PANTHER" id="PTHR46797:SF23">
    <property type="entry name" value="HTH-TYPE TRANSCRIPTIONAL REGULATOR SUTR"/>
    <property type="match status" value="1"/>
</dbReference>
<feature type="domain" description="HTH cro/C1-type" evidence="4">
    <location>
        <begin position="12"/>
        <end position="66"/>
    </location>
</feature>
<keyword evidence="2" id="KW-0238">DNA-binding</keyword>
<evidence type="ECO:0000256" key="3">
    <source>
        <dbReference type="ARBA" id="ARBA00023163"/>
    </source>
</evidence>
<keyword evidence="1" id="KW-0805">Transcription regulation</keyword>
<evidence type="ECO:0000256" key="2">
    <source>
        <dbReference type="ARBA" id="ARBA00023125"/>
    </source>
</evidence>
<sequence>MDEIAKQVGLRIRELRKARGLSQEALGEKGGFHYSYIGQIERGEKNISLQNIAKIAEALEVGIHQLFSFSYQLESLTESEQTIKEILTILKKIKPDQLVKVRNVLIEIFDDSN</sequence>
<gene>
    <name evidence="5" type="ORF">NDK47_08805</name>
</gene>
<proteinExistence type="predicted"/>
<dbReference type="Proteomes" id="UP001056500">
    <property type="component" value="Chromosome"/>
</dbReference>
<dbReference type="PROSITE" id="PS50943">
    <property type="entry name" value="HTH_CROC1"/>
    <property type="match status" value="1"/>
</dbReference>
<dbReference type="PANTHER" id="PTHR46797">
    <property type="entry name" value="HTH-TYPE TRANSCRIPTIONAL REGULATOR"/>
    <property type="match status" value="1"/>
</dbReference>
<keyword evidence="6" id="KW-1185">Reference proteome</keyword>
<organism evidence="5 6">
    <name type="scientific">Brevibacillus ruminantium</name>
    <dbReference type="NCBI Taxonomy" id="2950604"/>
    <lineage>
        <taxon>Bacteria</taxon>
        <taxon>Bacillati</taxon>
        <taxon>Bacillota</taxon>
        <taxon>Bacilli</taxon>
        <taxon>Bacillales</taxon>
        <taxon>Paenibacillaceae</taxon>
        <taxon>Brevibacillus</taxon>
    </lineage>
</organism>
<dbReference type="InterPro" id="IPR001387">
    <property type="entry name" value="Cro/C1-type_HTH"/>
</dbReference>
<dbReference type="RefSeq" id="WP_251874452.1">
    <property type="nucleotide sequence ID" value="NZ_CP098755.1"/>
</dbReference>
<keyword evidence="3" id="KW-0804">Transcription</keyword>
<dbReference type="Gene3D" id="1.10.260.40">
    <property type="entry name" value="lambda repressor-like DNA-binding domains"/>
    <property type="match status" value="1"/>
</dbReference>
<dbReference type="CDD" id="cd00093">
    <property type="entry name" value="HTH_XRE"/>
    <property type="match status" value="1"/>
</dbReference>
<evidence type="ECO:0000313" key="6">
    <source>
        <dbReference type="Proteomes" id="UP001056500"/>
    </source>
</evidence>
<dbReference type="InterPro" id="IPR010982">
    <property type="entry name" value="Lambda_DNA-bd_dom_sf"/>
</dbReference>
<dbReference type="SUPFAM" id="SSF47413">
    <property type="entry name" value="lambda repressor-like DNA-binding domains"/>
    <property type="match status" value="1"/>
</dbReference>
<dbReference type="SMART" id="SM00530">
    <property type="entry name" value="HTH_XRE"/>
    <property type="match status" value="1"/>
</dbReference>
<evidence type="ECO:0000313" key="5">
    <source>
        <dbReference type="EMBL" id="USG67353.1"/>
    </source>
</evidence>
<dbReference type="EMBL" id="CP098755">
    <property type="protein sequence ID" value="USG67353.1"/>
    <property type="molecule type" value="Genomic_DNA"/>
</dbReference>
<dbReference type="InterPro" id="IPR050807">
    <property type="entry name" value="TransReg_Diox_bact_type"/>
</dbReference>
<evidence type="ECO:0000256" key="1">
    <source>
        <dbReference type="ARBA" id="ARBA00023015"/>
    </source>
</evidence>
<protein>
    <submittedName>
        <fullName evidence="5">Helix-turn-helix domain-containing protein</fullName>
    </submittedName>
</protein>
<reference evidence="5" key="1">
    <citation type="submission" date="2022-06" db="EMBL/GenBank/DDBJ databases">
        <title>Genome sequencing of Brevibacillus sp. BB3-R1.</title>
        <authorList>
            <person name="Heo J."/>
            <person name="Lee D."/>
            <person name="Won M."/>
            <person name="Han B.-H."/>
            <person name="Hong S.-B."/>
            <person name="Kwon S.-W."/>
        </authorList>
    </citation>
    <scope>NUCLEOTIDE SEQUENCE</scope>
    <source>
        <strain evidence="5">BB3-R1</strain>
    </source>
</reference>
<evidence type="ECO:0000259" key="4">
    <source>
        <dbReference type="PROSITE" id="PS50943"/>
    </source>
</evidence>